<evidence type="ECO:0000259" key="1">
    <source>
        <dbReference type="Pfam" id="PF07589"/>
    </source>
</evidence>
<dbReference type="NCBIfam" id="TIGR02595">
    <property type="entry name" value="PEP_CTERM"/>
    <property type="match status" value="1"/>
</dbReference>
<organism evidence="2">
    <name type="scientific">hydrothermal vent metagenome</name>
    <dbReference type="NCBI Taxonomy" id="652676"/>
    <lineage>
        <taxon>unclassified sequences</taxon>
        <taxon>metagenomes</taxon>
        <taxon>ecological metagenomes</taxon>
    </lineage>
</organism>
<protein>
    <recommendedName>
        <fullName evidence="1">Ice-binding protein C-terminal domain-containing protein</fullName>
    </recommendedName>
</protein>
<dbReference type="InterPro" id="IPR013424">
    <property type="entry name" value="Ice-binding_C"/>
</dbReference>
<evidence type="ECO:0000313" key="2">
    <source>
        <dbReference type="EMBL" id="VAW39015.1"/>
    </source>
</evidence>
<gene>
    <name evidence="2" type="ORF">MNBD_DELTA02-218</name>
</gene>
<accession>A0A3B0V618</accession>
<dbReference type="EMBL" id="UOEZ01000082">
    <property type="protein sequence ID" value="VAW39015.1"/>
    <property type="molecule type" value="Genomic_DNA"/>
</dbReference>
<dbReference type="Pfam" id="PF07589">
    <property type="entry name" value="PEP-CTERM"/>
    <property type="match status" value="1"/>
</dbReference>
<dbReference type="AlphaFoldDB" id="A0A3B0V618"/>
<reference evidence="2" key="1">
    <citation type="submission" date="2018-06" db="EMBL/GenBank/DDBJ databases">
        <authorList>
            <person name="Zhirakovskaya E."/>
        </authorList>
    </citation>
    <scope>NUCLEOTIDE SEQUENCE</scope>
</reference>
<name>A0A3B0V618_9ZZZZ</name>
<feature type="domain" description="Ice-binding protein C-terminal" evidence="1">
    <location>
        <begin position="189"/>
        <end position="212"/>
    </location>
</feature>
<proteinExistence type="predicted"/>
<sequence>MRKVRILFILMIALSIVFGFSIKSQATLTPIGTATYNSFNYNLIYDDDLGITWLDYTRKNDSGDIPDTWSNQRAWAAGLNSGGVLTYNLNAGVTASWSGTDWRLPMTVDSDVTASEMGHLFYTEPGGVGDFLNLTDAFYWSDTEYSLDTSRAWAFLFLTGSQSHEPKSNAIFALAVRSGDVSFGGGGTPVPEPSTYLLLGSGIAGLIMWRRKKKLKA</sequence>